<dbReference type="RefSeq" id="WP_377149645.1">
    <property type="nucleotide sequence ID" value="NZ_JBHSAF010000001.1"/>
</dbReference>
<gene>
    <name evidence="1" type="ORF">ACFOSS_00125</name>
</gene>
<evidence type="ECO:0008006" key="3">
    <source>
        <dbReference type="Google" id="ProtNLM"/>
    </source>
</evidence>
<proteinExistence type="predicted"/>
<comment type="caution">
    <text evidence="1">The sequence shown here is derived from an EMBL/GenBank/DDBJ whole genome shotgun (WGS) entry which is preliminary data.</text>
</comment>
<protein>
    <recommendedName>
        <fullName evidence="3">DUF1127 domain-containing protein</fullName>
    </recommendedName>
</protein>
<name>A0ABV8CI26_9GAMM</name>
<keyword evidence="2" id="KW-1185">Reference proteome</keyword>
<evidence type="ECO:0000313" key="2">
    <source>
        <dbReference type="Proteomes" id="UP001595692"/>
    </source>
</evidence>
<sequence length="82" mass="9542">MRRSVLMNLALLCVKADIALEQAKLRSALRHARAELGHYSPHLLRDMGLDETSLGRDLAARQRESLRLVCRSRQRHRWPRQS</sequence>
<organism evidence="1 2">
    <name type="scientific">Pseudaeromonas sharmana</name>
    <dbReference type="NCBI Taxonomy" id="328412"/>
    <lineage>
        <taxon>Bacteria</taxon>
        <taxon>Pseudomonadati</taxon>
        <taxon>Pseudomonadota</taxon>
        <taxon>Gammaproteobacteria</taxon>
        <taxon>Aeromonadales</taxon>
        <taxon>Aeromonadaceae</taxon>
        <taxon>Pseudaeromonas</taxon>
    </lineage>
</organism>
<reference evidence="2" key="1">
    <citation type="journal article" date="2019" name="Int. J. Syst. Evol. Microbiol.">
        <title>The Global Catalogue of Microorganisms (GCM) 10K type strain sequencing project: providing services to taxonomists for standard genome sequencing and annotation.</title>
        <authorList>
            <consortium name="The Broad Institute Genomics Platform"/>
            <consortium name="The Broad Institute Genome Sequencing Center for Infectious Disease"/>
            <person name="Wu L."/>
            <person name="Ma J."/>
        </authorList>
    </citation>
    <scope>NUCLEOTIDE SEQUENCE [LARGE SCALE GENOMIC DNA]</scope>
    <source>
        <strain evidence="2">CCUG 54939</strain>
    </source>
</reference>
<dbReference type="Proteomes" id="UP001595692">
    <property type="component" value="Unassembled WGS sequence"/>
</dbReference>
<evidence type="ECO:0000313" key="1">
    <source>
        <dbReference type="EMBL" id="MFC3911872.1"/>
    </source>
</evidence>
<dbReference type="EMBL" id="JBHSAF010000001">
    <property type="protein sequence ID" value="MFC3911872.1"/>
    <property type="molecule type" value="Genomic_DNA"/>
</dbReference>
<accession>A0ABV8CI26</accession>